<dbReference type="AlphaFoldDB" id="A0A2S4AKT7"/>
<evidence type="ECO:0000256" key="4">
    <source>
        <dbReference type="ARBA" id="ARBA00022989"/>
    </source>
</evidence>
<feature type="transmembrane region" description="Helical" evidence="6">
    <location>
        <begin position="86"/>
        <end position="102"/>
    </location>
</feature>
<dbReference type="Pfam" id="PF01943">
    <property type="entry name" value="Polysacc_synt"/>
    <property type="match status" value="1"/>
</dbReference>
<feature type="transmembrane region" description="Helical" evidence="6">
    <location>
        <begin position="399"/>
        <end position="418"/>
    </location>
</feature>
<accession>A0A2S4AKT7</accession>
<dbReference type="GO" id="GO:0005886">
    <property type="term" value="C:plasma membrane"/>
    <property type="evidence" value="ECO:0007669"/>
    <property type="project" value="UniProtKB-SubCell"/>
</dbReference>
<evidence type="ECO:0000256" key="5">
    <source>
        <dbReference type="ARBA" id="ARBA00023136"/>
    </source>
</evidence>
<evidence type="ECO:0000313" key="8">
    <source>
        <dbReference type="Proteomes" id="UP000237068"/>
    </source>
</evidence>
<feature type="transmembrane region" description="Helical" evidence="6">
    <location>
        <begin position="173"/>
        <end position="195"/>
    </location>
</feature>
<sequence length="433" mass="47909">MIRLASIKIISYLWLGSILGAGCAFVTQVILARELNPADFGTLAAALGMVTLVAPLASFGVGGFWLKSFGQEGWQARRWLRASLKYALATTSLVLVALWIWGGVGPHDASTRSLLLVLSSYLLGLVTVDMVSAKLQLEERYVELAIWQFFPHFLRLLVVLILVFITVQSVTPWGVACAYSIMSFGVFIYGMRFLWQLYCGNLDLKGHGEALAGSNIKNASPSIMAVAAQSWPFGLAGVFYLIYFQSDVILLKYISGDEAAGQYNVAFVIMAAVYLLPSVIYQKFLLPKIHRWANHDRQQFYQIYRTGNLIMLLLGILAMLVIWVFAPWGIPLFFSSSYMDAIIPLNILALAAPIRFLATSVGSTLATQQHMKKKVWYMAFTAILNISLNAFLIPEYGVIGAAIATVVSDAALLILYVYSAKYHVFFKGSFNAR</sequence>
<feature type="transmembrane region" description="Helical" evidence="6">
    <location>
        <begin position="223"/>
        <end position="243"/>
    </location>
</feature>
<dbReference type="RefSeq" id="WP_103457196.1">
    <property type="nucleotide sequence ID" value="NZ_JAMOHQ010000007.1"/>
</dbReference>
<reference evidence="7 8" key="1">
    <citation type="submission" date="2018-01" db="EMBL/GenBank/DDBJ databases">
        <title>Denitrification phenotypes of diverse strains of Pseudomonas stutzeri.</title>
        <authorList>
            <person name="Milligan D.A."/>
            <person name="Bergaust L."/>
            <person name="Bakken L.R."/>
            <person name="Frostegard A."/>
        </authorList>
    </citation>
    <scope>NUCLEOTIDE SEQUENCE [LARGE SCALE GENOMIC DNA]</scope>
    <source>
        <strain evidence="7 8">24a13</strain>
    </source>
</reference>
<keyword evidence="5 6" id="KW-0472">Membrane</keyword>
<protein>
    <submittedName>
        <fullName evidence="7">Polysaccharide biosynthesis protein</fullName>
    </submittedName>
</protein>
<gene>
    <name evidence="7" type="ORF">CXK91_16505</name>
</gene>
<name>A0A2S4AKT7_STUST</name>
<dbReference type="EMBL" id="PPXG01000007">
    <property type="protein sequence ID" value="POH81597.1"/>
    <property type="molecule type" value="Genomic_DNA"/>
</dbReference>
<feature type="transmembrane region" description="Helical" evidence="6">
    <location>
        <begin position="263"/>
        <end position="286"/>
    </location>
</feature>
<dbReference type="InterPro" id="IPR050833">
    <property type="entry name" value="Poly_Biosynth_Transport"/>
</dbReference>
<dbReference type="OrthoDB" id="103403at2"/>
<evidence type="ECO:0000256" key="2">
    <source>
        <dbReference type="ARBA" id="ARBA00022475"/>
    </source>
</evidence>
<feature type="transmembrane region" description="Helical" evidence="6">
    <location>
        <begin position="307"/>
        <end position="330"/>
    </location>
</feature>
<feature type="transmembrane region" description="Helical" evidence="6">
    <location>
        <begin position="342"/>
        <end position="363"/>
    </location>
</feature>
<keyword evidence="3 6" id="KW-0812">Transmembrane</keyword>
<feature type="transmembrane region" description="Helical" evidence="6">
    <location>
        <begin position="375"/>
        <end position="393"/>
    </location>
</feature>
<feature type="transmembrane region" description="Helical" evidence="6">
    <location>
        <begin position="43"/>
        <end position="66"/>
    </location>
</feature>
<dbReference type="Proteomes" id="UP000237068">
    <property type="component" value="Unassembled WGS sequence"/>
</dbReference>
<evidence type="ECO:0000256" key="6">
    <source>
        <dbReference type="SAM" id="Phobius"/>
    </source>
</evidence>
<evidence type="ECO:0000256" key="1">
    <source>
        <dbReference type="ARBA" id="ARBA00004651"/>
    </source>
</evidence>
<feature type="transmembrane region" description="Helical" evidence="6">
    <location>
        <begin position="144"/>
        <end position="167"/>
    </location>
</feature>
<evidence type="ECO:0000313" key="7">
    <source>
        <dbReference type="EMBL" id="POH81597.1"/>
    </source>
</evidence>
<dbReference type="PANTHER" id="PTHR30250">
    <property type="entry name" value="PST FAMILY PREDICTED COLANIC ACID TRANSPORTER"/>
    <property type="match status" value="1"/>
</dbReference>
<feature type="transmembrane region" description="Helical" evidence="6">
    <location>
        <begin position="114"/>
        <end position="132"/>
    </location>
</feature>
<keyword evidence="2" id="KW-1003">Cell membrane</keyword>
<proteinExistence type="predicted"/>
<feature type="transmembrane region" description="Helical" evidence="6">
    <location>
        <begin position="12"/>
        <end position="31"/>
    </location>
</feature>
<organism evidence="7 8">
    <name type="scientific">Stutzerimonas stutzeri</name>
    <name type="common">Pseudomonas stutzeri</name>
    <dbReference type="NCBI Taxonomy" id="316"/>
    <lineage>
        <taxon>Bacteria</taxon>
        <taxon>Pseudomonadati</taxon>
        <taxon>Pseudomonadota</taxon>
        <taxon>Gammaproteobacteria</taxon>
        <taxon>Pseudomonadales</taxon>
        <taxon>Pseudomonadaceae</taxon>
        <taxon>Stutzerimonas</taxon>
    </lineage>
</organism>
<dbReference type="PROSITE" id="PS51257">
    <property type="entry name" value="PROKAR_LIPOPROTEIN"/>
    <property type="match status" value="1"/>
</dbReference>
<evidence type="ECO:0000256" key="3">
    <source>
        <dbReference type="ARBA" id="ARBA00022692"/>
    </source>
</evidence>
<dbReference type="InterPro" id="IPR002797">
    <property type="entry name" value="Polysacc_synth"/>
</dbReference>
<dbReference type="CDD" id="cd13128">
    <property type="entry name" value="MATE_Wzx_like"/>
    <property type="match status" value="1"/>
</dbReference>
<dbReference type="PANTHER" id="PTHR30250:SF11">
    <property type="entry name" value="O-ANTIGEN TRANSPORTER-RELATED"/>
    <property type="match status" value="1"/>
</dbReference>
<keyword evidence="4 6" id="KW-1133">Transmembrane helix</keyword>
<comment type="caution">
    <text evidence="7">The sequence shown here is derived from an EMBL/GenBank/DDBJ whole genome shotgun (WGS) entry which is preliminary data.</text>
</comment>
<comment type="subcellular location">
    <subcellularLocation>
        <location evidence="1">Cell membrane</location>
        <topology evidence="1">Multi-pass membrane protein</topology>
    </subcellularLocation>
</comment>